<dbReference type="InterPro" id="IPR029787">
    <property type="entry name" value="Nucleotide_cyclase"/>
</dbReference>
<dbReference type="Proteomes" id="UP001222275">
    <property type="component" value="Chromosome"/>
</dbReference>
<dbReference type="PANTHER" id="PTHR45138">
    <property type="entry name" value="REGULATORY COMPONENTS OF SENSORY TRANSDUCTION SYSTEM"/>
    <property type="match status" value="1"/>
</dbReference>
<dbReference type="EMBL" id="CP102381">
    <property type="protein sequence ID" value="WEJ62453.1"/>
    <property type="molecule type" value="Genomic_DNA"/>
</dbReference>
<protein>
    <recommendedName>
        <fullName evidence="1">diguanylate cyclase</fullName>
        <ecNumber evidence="1">2.7.7.65</ecNumber>
    </recommendedName>
</protein>
<evidence type="ECO:0000256" key="1">
    <source>
        <dbReference type="ARBA" id="ARBA00012528"/>
    </source>
</evidence>
<dbReference type="SUPFAM" id="SSF55073">
    <property type="entry name" value="Nucleotide cyclase"/>
    <property type="match status" value="1"/>
</dbReference>
<dbReference type="Pfam" id="PF00990">
    <property type="entry name" value="GGDEF"/>
    <property type="match status" value="1"/>
</dbReference>
<accession>A0ABY8C8Z8</accession>
<feature type="domain" description="GGDEF" evidence="3">
    <location>
        <begin position="1"/>
        <end position="92"/>
    </location>
</feature>
<dbReference type="InterPro" id="IPR050469">
    <property type="entry name" value="Diguanylate_Cyclase"/>
</dbReference>
<evidence type="ECO:0000256" key="2">
    <source>
        <dbReference type="ARBA" id="ARBA00034247"/>
    </source>
</evidence>
<evidence type="ECO:0000313" key="4">
    <source>
        <dbReference type="EMBL" id="WEJ62453.1"/>
    </source>
</evidence>
<dbReference type="InterPro" id="IPR000160">
    <property type="entry name" value="GGDEF_dom"/>
</dbReference>
<reference evidence="4 5" key="1">
    <citation type="submission" date="2022-06" db="EMBL/GenBank/DDBJ databases">
        <title>Thiomicrohabdus sp. nov, an obligately chemolithoautotrophic, sulfur-oxidizing bacterium isolated from beach of Guanyin Mountain. Amoy.</title>
        <authorList>
            <person name="Zhu H."/>
        </authorList>
    </citation>
    <scope>NUCLEOTIDE SEQUENCE [LARGE SCALE GENOMIC DNA]</scope>
    <source>
        <strain evidence="4 5">XGS-01</strain>
    </source>
</reference>
<dbReference type="PANTHER" id="PTHR45138:SF9">
    <property type="entry name" value="DIGUANYLATE CYCLASE DGCM-RELATED"/>
    <property type="match status" value="1"/>
</dbReference>
<dbReference type="NCBIfam" id="TIGR00254">
    <property type="entry name" value="GGDEF"/>
    <property type="match status" value="1"/>
</dbReference>
<dbReference type="RefSeq" id="WP_275594711.1">
    <property type="nucleotide sequence ID" value="NZ_CP102381.1"/>
</dbReference>
<dbReference type="PROSITE" id="PS50887">
    <property type="entry name" value="GGDEF"/>
    <property type="match status" value="1"/>
</dbReference>
<organism evidence="4 5">
    <name type="scientific">Thiomicrorhabdus lithotrophica</name>
    <dbReference type="NCBI Taxonomy" id="2949997"/>
    <lineage>
        <taxon>Bacteria</taxon>
        <taxon>Pseudomonadati</taxon>
        <taxon>Pseudomonadota</taxon>
        <taxon>Gammaproteobacteria</taxon>
        <taxon>Thiotrichales</taxon>
        <taxon>Piscirickettsiaceae</taxon>
        <taxon>Thiomicrorhabdus</taxon>
    </lineage>
</organism>
<gene>
    <name evidence="4" type="ORF">NR989_10620</name>
</gene>
<proteinExistence type="predicted"/>
<comment type="catalytic activity">
    <reaction evidence="2">
        <text>2 GTP = 3',3'-c-di-GMP + 2 diphosphate</text>
        <dbReference type="Rhea" id="RHEA:24898"/>
        <dbReference type="ChEBI" id="CHEBI:33019"/>
        <dbReference type="ChEBI" id="CHEBI:37565"/>
        <dbReference type="ChEBI" id="CHEBI:58805"/>
        <dbReference type="EC" id="2.7.7.65"/>
    </reaction>
</comment>
<evidence type="ECO:0000259" key="3">
    <source>
        <dbReference type="PROSITE" id="PS50887"/>
    </source>
</evidence>
<evidence type="ECO:0000313" key="5">
    <source>
        <dbReference type="Proteomes" id="UP001222275"/>
    </source>
</evidence>
<keyword evidence="5" id="KW-1185">Reference proteome</keyword>
<dbReference type="EC" id="2.7.7.65" evidence="1"/>
<dbReference type="Gene3D" id="3.30.70.270">
    <property type="match status" value="1"/>
</dbReference>
<name>A0ABY8C8Z8_9GAMM</name>
<dbReference type="InterPro" id="IPR043128">
    <property type="entry name" value="Rev_trsase/Diguanyl_cyclase"/>
</dbReference>
<sequence length="98" mass="10791">MFRLDGKEFGGLLITSDPQETSAWVSELKNKIESLKIVHAASAPEKYLAISIGVFSAKVKNLDTMSSLYRIADKALYEAKHKGRNQAVIINAEQNPQG</sequence>